<feature type="domain" description="YCII-related" evidence="2">
    <location>
        <begin position="3"/>
        <end position="86"/>
    </location>
</feature>
<dbReference type="InterPro" id="IPR051807">
    <property type="entry name" value="Sec-metab_biosynth-assoc"/>
</dbReference>
<comment type="caution">
    <text evidence="3">The sequence shown here is derived from an EMBL/GenBank/DDBJ whole genome shotgun (WGS) entry which is preliminary data.</text>
</comment>
<evidence type="ECO:0000256" key="1">
    <source>
        <dbReference type="ARBA" id="ARBA00007689"/>
    </source>
</evidence>
<gene>
    <name evidence="3" type="ORF">CBQ26_16325</name>
</gene>
<organism evidence="3 4">
    <name type="scientific">Deinococcus indicus</name>
    <dbReference type="NCBI Taxonomy" id="223556"/>
    <lineage>
        <taxon>Bacteria</taxon>
        <taxon>Thermotogati</taxon>
        <taxon>Deinococcota</taxon>
        <taxon>Deinococci</taxon>
        <taxon>Deinococcales</taxon>
        <taxon>Deinococcaceae</taxon>
        <taxon>Deinococcus</taxon>
    </lineage>
</organism>
<name>A0A246BGQ1_9DEIO</name>
<dbReference type="PANTHER" id="PTHR33606:SF3">
    <property type="entry name" value="PROTEIN YCII"/>
    <property type="match status" value="1"/>
</dbReference>
<dbReference type="Proteomes" id="UP000197208">
    <property type="component" value="Unassembled WGS sequence"/>
</dbReference>
<dbReference type="Gene3D" id="3.30.70.1060">
    <property type="entry name" value="Dimeric alpha+beta barrel"/>
    <property type="match status" value="1"/>
</dbReference>
<reference evidence="3 4" key="1">
    <citation type="submission" date="2017-05" db="EMBL/GenBank/DDBJ databases">
        <title>De novo genome assembly of Deniococcus indicus strain DR1.</title>
        <authorList>
            <person name="Chauhan D."/>
            <person name="Yennamalli R.M."/>
            <person name="Priyadarshini R."/>
        </authorList>
    </citation>
    <scope>NUCLEOTIDE SEQUENCE [LARGE SCALE GENOMIC DNA]</scope>
    <source>
        <strain evidence="3 4">DR1</strain>
    </source>
</reference>
<dbReference type="EMBL" id="NHMK01000025">
    <property type="protein sequence ID" value="OWL94409.1"/>
    <property type="molecule type" value="Genomic_DNA"/>
</dbReference>
<comment type="similarity">
    <text evidence="1">Belongs to the YciI family.</text>
</comment>
<evidence type="ECO:0000313" key="3">
    <source>
        <dbReference type="EMBL" id="OWL94409.1"/>
    </source>
</evidence>
<dbReference type="Pfam" id="PF03795">
    <property type="entry name" value="YCII"/>
    <property type="match status" value="1"/>
</dbReference>
<keyword evidence="4" id="KW-1185">Reference proteome</keyword>
<dbReference type="SUPFAM" id="SSF54909">
    <property type="entry name" value="Dimeric alpha+beta barrel"/>
    <property type="match status" value="1"/>
</dbReference>
<dbReference type="InterPro" id="IPR005545">
    <property type="entry name" value="YCII"/>
</dbReference>
<proteinExistence type="inferred from homology"/>
<dbReference type="AlphaFoldDB" id="A0A246BGQ1"/>
<sequence length="98" mass="10512">MHFLLLYRDLVPDYVARRESLRGAHLAHAQAAADRGELLLGGALADPVDGAALLFEGDAPDAAELFARTDPYVLAGLVGSWEVRRWHTVVGAGAAHRP</sequence>
<dbReference type="OrthoDB" id="70894at2"/>
<dbReference type="InterPro" id="IPR011008">
    <property type="entry name" value="Dimeric_a/b-barrel"/>
</dbReference>
<accession>A0A246BGQ1</accession>
<dbReference type="NCBIfam" id="NF009508">
    <property type="entry name" value="PRK12866.1"/>
    <property type="match status" value="1"/>
</dbReference>
<evidence type="ECO:0000259" key="2">
    <source>
        <dbReference type="Pfam" id="PF03795"/>
    </source>
</evidence>
<dbReference type="RefSeq" id="WP_088249696.1">
    <property type="nucleotide sequence ID" value="NZ_BNAM01000001.1"/>
</dbReference>
<protein>
    <recommendedName>
        <fullName evidence="2">YCII-related domain-containing protein</fullName>
    </recommendedName>
</protein>
<dbReference type="PANTHER" id="PTHR33606">
    <property type="entry name" value="PROTEIN YCII"/>
    <property type="match status" value="1"/>
</dbReference>
<evidence type="ECO:0000313" key="4">
    <source>
        <dbReference type="Proteomes" id="UP000197208"/>
    </source>
</evidence>